<dbReference type="Proteomes" id="UP001610563">
    <property type="component" value="Unassembled WGS sequence"/>
</dbReference>
<dbReference type="EMBL" id="JBFTWV010000043">
    <property type="protein sequence ID" value="KAL2794596.1"/>
    <property type="molecule type" value="Genomic_DNA"/>
</dbReference>
<evidence type="ECO:0000313" key="3">
    <source>
        <dbReference type="Proteomes" id="UP001610563"/>
    </source>
</evidence>
<keyword evidence="3" id="KW-1185">Reference proteome</keyword>
<protein>
    <submittedName>
        <fullName evidence="2">Uncharacterized protein</fullName>
    </submittedName>
</protein>
<comment type="caution">
    <text evidence="2">The sequence shown here is derived from an EMBL/GenBank/DDBJ whole genome shotgun (WGS) entry which is preliminary data.</text>
</comment>
<accession>A0ABR4G6G8</accession>
<evidence type="ECO:0000313" key="2">
    <source>
        <dbReference type="EMBL" id="KAL2794596.1"/>
    </source>
</evidence>
<organism evidence="2 3">
    <name type="scientific">Aspergillus keveii</name>
    <dbReference type="NCBI Taxonomy" id="714993"/>
    <lineage>
        <taxon>Eukaryota</taxon>
        <taxon>Fungi</taxon>
        <taxon>Dikarya</taxon>
        <taxon>Ascomycota</taxon>
        <taxon>Pezizomycotina</taxon>
        <taxon>Eurotiomycetes</taxon>
        <taxon>Eurotiomycetidae</taxon>
        <taxon>Eurotiales</taxon>
        <taxon>Aspergillaceae</taxon>
        <taxon>Aspergillus</taxon>
        <taxon>Aspergillus subgen. Nidulantes</taxon>
    </lineage>
</organism>
<feature type="region of interest" description="Disordered" evidence="1">
    <location>
        <begin position="1"/>
        <end position="24"/>
    </location>
</feature>
<feature type="region of interest" description="Disordered" evidence="1">
    <location>
        <begin position="97"/>
        <end position="116"/>
    </location>
</feature>
<proteinExistence type="predicted"/>
<evidence type="ECO:0000256" key="1">
    <source>
        <dbReference type="SAM" id="MobiDB-lite"/>
    </source>
</evidence>
<gene>
    <name evidence="2" type="ORF">BJX66DRAFT_337743</name>
</gene>
<sequence>MSATKTTTHTHTHTHTPNPTRDERDERIFTNCEIIWGKGTYDLELEADDWETWWALVRRDYGSSYGGPLTMTGICSSEDDAWAELDRMLDVWAKQVQSGEPMTEDKGLEIFGGPRGEHKSHIRQFWGELRRRGSRRHEKGKRGTK</sequence>
<name>A0ABR4G6G8_9EURO</name>
<reference evidence="2 3" key="1">
    <citation type="submission" date="2024-07" db="EMBL/GenBank/DDBJ databases">
        <title>Section-level genome sequencing and comparative genomics of Aspergillus sections Usti and Cavernicolus.</title>
        <authorList>
            <consortium name="Lawrence Berkeley National Laboratory"/>
            <person name="Nybo J.L."/>
            <person name="Vesth T.C."/>
            <person name="Theobald S."/>
            <person name="Frisvad J.C."/>
            <person name="Larsen T.O."/>
            <person name="Kjaerboelling I."/>
            <person name="Rothschild-Mancinelli K."/>
            <person name="Lyhne E.K."/>
            <person name="Kogle M.E."/>
            <person name="Barry K."/>
            <person name="Clum A."/>
            <person name="Na H."/>
            <person name="Ledsgaard L."/>
            <person name="Lin J."/>
            <person name="Lipzen A."/>
            <person name="Kuo A."/>
            <person name="Riley R."/>
            <person name="Mondo S."/>
            <person name="Labutti K."/>
            <person name="Haridas S."/>
            <person name="Pangalinan J."/>
            <person name="Salamov A.A."/>
            <person name="Simmons B.A."/>
            <person name="Magnuson J.K."/>
            <person name="Chen J."/>
            <person name="Drula E."/>
            <person name="Henrissat B."/>
            <person name="Wiebenga A."/>
            <person name="Lubbers R.J."/>
            <person name="Gomes A.C."/>
            <person name="Makela M.R."/>
            <person name="Stajich J."/>
            <person name="Grigoriev I.V."/>
            <person name="Mortensen U.H."/>
            <person name="De Vries R.P."/>
            <person name="Baker S.E."/>
            <person name="Andersen M.R."/>
        </authorList>
    </citation>
    <scope>NUCLEOTIDE SEQUENCE [LARGE SCALE GENOMIC DNA]</scope>
    <source>
        <strain evidence="2 3">CBS 209.92</strain>
    </source>
</reference>